<dbReference type="OrthoDB" id="9804819at2"/>
<evidence type="ECO:0000313" key="7">
    <source>
        <dbReference type="Proteomes" id="UP000216004"/>
    </source>
</evidence>
<dbReference type="InterPro" id="IPR003593">
    <property type="entry name" value="AAA+_ATPase"/>
</dbReference>
<dbReference type="PANTHER" id="PTHR43335">
    <property type="entry name" value="ABC TRANSPORTER, ATP-BINDING PROTEIN"/>
    <property type="match status" value="1"/>
</dbReference>
<evidence type="ECO:0000256" key="1">
    <source>
        <dbReference type="ARBA" id="ARBA00005417"/>
    </source>
</evidence>
<protein>
    <submittedName>
        <fullName evidence="6">ABC transporter</fullName>
    </submittedName>
</protein>
<feature type="domain" description="ABC transporter" evidence="5">
    <location>
        <begin position="6"/>
        <end position="233"/>
    </location>
</feature>
<dbReference type="PANTHER" id="PTHR43335:SF8">
    <property type="entry name" value="ABC TRANSPORTER, ATP-BINDING PROTEIN"/>
    <property type="match status" value="1"/>
</dbReference>
<evidence type="ECO:0000256" key="3">
    <source>
        <dbReference type="ARBA" id="ARBA00022741"/>
    </source>
</evidence>
<comment type="similarity">
    <text evidence="1">Belongs to the ABC transporter superfamily.</text>
</comment>
<dbReference type="RefSeq" id="WP_094722671.1">
    <property type="nucleotide sequence ID" value="NZ_MWWS01000004.1"/>
</dbReference>
<dbReference type="PROSITE" id="PS00211">
    <property type="entry name" value="ABC_TRANSPORTER_1"/>
    <property type="match status" value="1"/>
</dbReference>
<name>A0A261ETE9_9BIFI</name>
<dbReference type="SUPFAM" id="SSF52540">
    <property type="entry name" value="P-loop containing nucleoside triphosphate hydrolases"/>
    <property type="match status" value="1"/>
</dbReference>
<proteinExistence type="inferred from homology"/>
<accession>A0A261ETE9</accession>
<dbReference type="InterPro" id="IPR003439">
    <property type="entry name" value="ABC_transporter-like_ATP-bd"/>
</dbReference>
<dbReference type="InterPro" id="IPR027417">
    <property type="entry name" value="P-loop_NTPase"/>
</dbReference>
<dbReference type="GO" id="GO:0016887">
    <property type="term" value="F:ATP hydrolysis activity"/>
    <property type="evidence" value="ECO:0007669"/>
    <property type="project" value="InterPro"/>
</dbReference>
<dbReference type="SMART" id="SM00382">
    <property type="entry name" value="AAA"/>
    <property type="match status" value="1"/>
</dbReference>
<reference evidence="6 7" key="1">
    <citation type="journal article" date="2017" name="BMC Genomics">
        <title>Comparative genomic and phylogenomic analyses of the Bifidobacteriaceae family.</title>
        <authorList>
            <person name="Lugli G.A."/>
            <person name="Milani C."/>
            <person name="Turroni F."/>
            <person name="Duranti S."/>
            <person name="Mancabelli L."/>
            <person name="Mangifesta M."/>
            <person name="Ferrario C."/>
            <person name="Modesto M."/>
            <person name="Mattarelli P."/>
            <person name="Jiri K."/>
            <person name="van Sinderen D."/>
            <person name="Ventura M."/>
        </authorList>
    </citation>
    <scope>NUCLEOTIDE SEQUENCE [LARGE SCALE GENOMIC DNA]</scope>
    <source>
        <strain evidence="6 7">DSM 22924</strain>
    </source>
</reference>
<dbReference type="Pfam" id="PF00005">
    <property type="entry name" value="ABC_tran"/>
    <property type="match status" value="1"/>
</dbReference>
<dbReference type="PROSITE" id="PS50893">
    <property type="entry name" value="ABC_TRANSPORTER_2"/>
    <property type="match status" value="1"/>
</dbReference>
<evidence type="ECO:0000256" key="2">
    <source>
        <dbReference type="ARBA" id="ARBA00022448"/>
    </source>
</evidence>
<keyword evidence="7" id="KW-1185">Reference proteome</keyword>
<evidence type="ECO:0000313" key="6">
    <source>
        <dbReference type="EMBL" id="OZG50152.1"/>
    </source>
</evidence>
<keyword evidence="4" id="KW-0067">ATP-binding</keyword>
<dbReference type="GO" id="GO:0005524">
    <property type="term" value="F:ATP binding"/>
    <property type="evidence" value="ECO:0007669"/>
    <property type="project" value="UniProtKB-KW"/>
</dbReference>
<keyword evidence="2" id="KW-0813">Transport</keyword>
<dbReference type="EMBL" id="MWWS01000004">
    <property type="protein sequence ID" value="OZG50152.1"/>
    <property type="molecule type" value="Genomic_DNA"/>
</dbReference>
<dbReference type="Gene3D" id="3.40.50.300">
    <property type="entry name" value="P-loop containing nucleotide triphosphate hydrolases"/>
    <property type="match status" value="1"/>
</dbReference>
<dbReference type="InterPro" id="IPR017871">
    <property type="entry name" value="ABC_transporter-like_CS"/>
</dbReference>
<dbReference type="AlphaFoldDB" id="A0A261ETE9"/>
<sequence length="310" mass="34468">MEQAVLDIRDVSKQFGTFKALRHFNLNIRRGDIYGLIGENGAGKTTLMKLITGLSPMQKGTITLLGERVGSHQQALRRIGAIIESPVAFEKLSVEQNLKLSAIQHGLSGSSYIDQAIDFVGLNEKRKTQAKHLSLGQRQRLGLALSILHHPDFLILDEPINGLDPSGMMEFRNLLKRLNEELETTILISSHILTELYQVSTRFGIIHRGTMVKELTKNELDTANKAGYVVTVDNTPLATQIMDQAGVGPFEVTNKHSILIRNESLDPSQINSLLIQGGVLVSDFRQQEGSLERYYLNLIEGQNSKETIND</sequence>
<evidence type="ECO:0000259" key="5">
    <source>
        <dbReference type="PROSITE" id="PS50893"/>
    </source>
</evidence>
<organism evidence="6 7">
    <name type="scientific">Bombiscardovia coagulans</name>
    <dbReference type="NCBI Taxonomy" id="686666"/>
    <lineage>
        <taxon>Bacteria</taxon>
        <taxon>Bacillati</taxon>
        <taxon>Actinomycetota</taxon>
        <taxon>Actinomycetes</taxon>
        <taxon>Bifidobacteriales</taxon>
        <taxon>Bifidobacteriaceae</taxon>
        <taxon>Bombiscardovia</taxon>
    </lineage>
</organism>
<evidence type="ECO:0000256" key="4">
    <source>
        <dbReference type="ARBA" id="ARBA00022840"/>
    </source>
</evidence>
<keyword evidence="3" id="KW-0547">Nucleotide-binding</keyword>
<dbReference type="Proteomes" id="UP000216004">
    <property type="component" value="Unassembled WGS sequence"/>
</dbReference>
<comment type="caution">
    <text evidence="6">The sequence shown here is derived from an EMBL/GenBank/DDBJ whole genome shotgun (WGS) entry which is preliminary data.</text>
</comment>
<gene>
    <name evidence="6" type="ORF">BOCO_0669</name>
</gene>